<protein>
    <recommendedName>
        <fullName evidence="4">Holin</fullName>
    </recommendedName>
</protein>
<evidence type="ECO:0000313" key="3">
    <source>
        <dbReference type="Proteomes" id="UP001409291"/>
    </source>
</evidence>
<dbReference type="EMBL" id="JBDJNQ010000009">
    <property type="protein sequence ID" value="MEN5379218.1"/>
    <property type="molecule type" value="Genomic_DNA"/>
</dbReference>
<feature type="transmembrane region" description="Helical" evidence="1">
    <location>
        <begin position="30"/>
        <end position="49"/>
    </location>
</feature>
<evidence type="ECO:0000313" key="2">
    <source>
        <dbReference type="EMBL" id="MEN5379218.1"/>
    </source>
</evidence>
<gene>
    <name evidence="2" type="ORF">ABE541_18280</name>
</gene>
<name>A0ABV0BYZ5_9SPHI</name>
<dbReference type="Proteomes" id="UP001409291">
    <property type="component" value="Unassembled WGS sequence"/>
</dbReference>
<dbReference type="RefSeq" id="WP_168126303.1">
    <property type="nucleotide sequence ID" value="NZ_JBDJNQ010000009.1"/>
</dbReference>
<evidence type="ECO:0000256" key="1">
    <source>
        <dbReference type="SAM" id="Phobius"/>
    </source>
</evidence>
<sequence length="56" mass="6126">MKMNDIRIGTLGGTLCSIWASFSLGDVMHTALMAVVGTVVSYLTSRFLGRLRGRHK</sequence>
<keyword evidence="1" id="KW-1133">Transmembrane helix</keyword>
<evidence type="ECO:0008006" key="4">
    <source>
        <dbReference type="Google" id="ProtNLM"/>
    </source>
</evidence>
<keyword evidence="1" id="KW-0472">Membrane</keyword>
<keyword evidence="1" id="KW-0812">Transmembrane</keyword>
<comment type="caution">
    <text evidence="2">The sequence shown here is derived from an EMBL/GenBank/DDBJ whole genome shotgun (WGS) entry which is preliminary data.</text>
</comment>
<keyword evidence="3" id="KW-1185">Reference proteome</keyword>
<accession>A0ABV0BYZ5</accession>
<proteinExistence type="predicted"/>
<reference evidence="2 3" key="1">
    <citation type="submission" date="2024-04" db="EMBL/GenBank/DDBJ databases">
        <title>WGS of bacteria from Torrens River.</title>
        <authorList>
            <person name="Wyrsch E.R."/>
            <person name="Drigo B."/>
        </authorList>
    </citation>
    <scope>NUCLEOTIDE SEQUENCE [LARGE SCALE GENOMIC DNA]</scope>
    <source>
        <strain evidence="2 3">TWI391</strain>
    </source>
</reference>
<organism evidence="2 3">
    <name type="scientific">Sphingobacterium kitahiroshimense</name>
    <dbReference type="NCBI Taxonomy" id="470446"/>
    <lineage>
        <taxon>Bacteria</taxon>
        <taxon>Pseudomonadati</taxon>
        <taxon>Bacteroidota</taxon>
        <taxon>Sphingobacteriia</taxon>
        <taxon>Sphingobacteriales</taxon>
        <taxon>Sphingobacteriaceae</taxon>
        <taxon>Sphingobacterium</taxon>
    </lineage>
</organism>